<keyword evidence="2" id="KW-0808">Transferase</keyword>
<dbReference type="EMBL" id="JAHJDP010000018">
    <property type="protein sequence ID" value="MBU2689785.1"/>
    <property type="molecule type" value="Genomic_DNA"/>
</dbReference>
<dbReference type="GO" id="GO:0008990">
    <property type="term" value="F:rRNA (guanine-N2-)-methyltransferase activity"/>
    <property type="evidence" value="ECO:0007669"/>
    <property type="project" value="TreeGrafter"/>
</dbReference>
<evidence type="ECO:0000256" key="3">
    <source>
        <dbReference type="PROSITE-ProRule" id="PRU00529"/>
    </source>
</evidence>
<organism evidence="5 6">
    <name type="scientific">Eiseniibacteriota bacterium</name>
    <dbReference type="NCBI Taxonomy" id="2212470"/>
    <lineage>
        <taxon>Bacteria</taxon>
        <taxon>Candidatus Eiseniibacteriota</taxon>
    </lineage>
</organism>
<dbReference type="AlphaFoldDB" id="A0A948W597"/>
<dbReference type="Gene3D" id="3.30.2130.30">
    <property type="match status" value="1"/>
</dbReference>
<sequence length="364" mass="40260">MEELIADELKELGAAEIRPAYRGVYFKADPAVLYRVNYCSRLASHVLAPLITFACHSHKYLYKTARKLDWESLLGLDHTFVIAANASDSNLHHSQFAAQRLKDAIADHFVEKRGERPSVDRREADLWLNLNIHRNKAIISVDCSGGSLHRRGYRIDAREAPLQETLAAALLRHSGWRGETPLVDPMCGSGTILAEALMLASRLPAAHVRMAGKPPFAHLPDYDAAVWTRVKAAADAEMRELPAGLIQGGDIDAQAVRVARGNLARLPGGRGVLITKRDFRQGEPIDGATIVTNPPYGRRLSDTAKVKILYGELGDFLKRRCTNSTAWILAGDVELVKSIGLRPKQRIPIFNGPLECRLVEIPVY</sequence>
<dbReference type="Pfam" id="PF02926">
    <property type="entry name" value="THUMP"/>
    <property type="match status" value="1"/>
</dbReference>
<gene>
    <name evidence="5" type="ORF">KJ970_02580</name>
</gene>
<proteinExistence type="predicted"/>
<evidence type="ECO:0000259" key="4">
    <source>
        <dbReference type="PROSITE" id="PS51165"/>
    </source>
</evidence>
<dbReference type="Gene3D" id="3.40.50.150">
    <property type="entry name" value="Vaccinia Virus protein VP39"/>
    <property type="match status" value="1"/>
</dbReference>
<dbReference type="PROSITE" id="PS51165">
    <property type="entry name" value="THUMP"/>
    <property type="match status" value="1"/>
</dbReference>
<keyword evidence="1 5" id="KW-0489">Methyltransferase</keyword>
<evidence type="ECO:0000313" key="5">
    <source>
        <dbReference type="EMBL" id="MBU2689785.1"/>
    </source>
</evidence>
<dbReference type="InterPro" id="IPR054170">
    <property type="entry name" value="RlmL_1st"/>
</dbReference>
<dbReference type="InterPro" id="IPR029063">
    <property type="entry name" value="SAM-dependent_MTases_sf"/>
</dbReference>
<dbReference type="PANTHER" id="PTHR47313">
    <property type="entry name" value="RIBOSOMAL RNA LARGE SUBUNIT METHYLTRANSFERASE K/L"/>
    <property type="match status" value="1"/>
</dbReference>
<dbReference type="InterPro" id="IPR004114">
    <property type="entry name" value="THUMP_dom"/>
</dbReference>
<dbReference type="PROSITE" id="PS00092">
    <property type="entry name" value="N6_MTASE"/>
    <property type="match status" value="1"/>
</dbReference>
<dbReference type="InterPro" id="IPR000241">
    <property type="entry name" value="RlmKL-like_Mtase"/>
</dbReference>
<dbReference type="CDD" id="cd11715">
    <property type="entry name" value="THUMP_AdoMetMT"/>
    <property type="match status" value="1"/>
</dbReference>
<comment type="caution">
    <text evidence="5">The sequence shown here is derived from an EMBL/GenBank/DDBJ whole genome shotgun (WGS) entry which is preliminary data.</text>
</comment>
<dbReference type="GO" id="GO:0003723">
    <property type="term" value="F:RNA binding"/>
    <property type="evidence" value="ECO:0007669"/>
    <property type="project" value="UniProtKB-UniRule"/>
</dbReference>
<accession>A0A948W597</accession>
<evidence type="ECO:0000256" key="1">
    <source>
        <dbReference type="ARBA" id="ARBA00022603"/>
    </source>
</evidence>
<dbReference type="SMART" id="SM00981">
    <property type="entry name" value="THUMP"/>
    <property type="match status" value="1"/>
</dbReference>
<dbReference type="Proteomes" id="UP000777784">
    <property type="component" value="Unassembled WGS sequence"/>
</dbReference>
<dbReference type="PANTHER" id="PTHR47313:SF1">
    <property type="entry name" value="RIBOSOMAL RNA LARGE SUBUNIT METHYLTRANSFERASE K_L"/>
    <property type="match status" value="1"/>
</dbReference>
<keyword evidence="3" id="KW-0694">RNA-binding</keyword>
<evidence type="ECO:0000313" key="6">
    <source>
        <dbReference type="Proteomes" id="UP000777784"/>
    </source>
</evidence>
<dbReference type="SUPFAM" id="SSF53335">
    <property type="entry name" value="S-adenosyl-L-methionine-dependent methyltransferases"/>
    <property type="match status" value="1"/>
</dbReference>
<reference evidence="5" key="1">
    <citation type="submission" date="2021-05" db="EMBL/GenBank/DDBJ databases">
        <title>Energy efficiency and biological interactions define the core microbiome of deep oligotrophic groundwater.</title>
        <authorList>
            <person name="Mehrshad M."/>
            <person name="Lopez-Fernandez M."/>
            <person name="Bell E."/>
            <person name="Bernier-Latmani R."/>
            <person name="Bertilsson S."/>
            <person name="Dopson M."/>
        </authorList>
    </citation>
    <scope>NUCLEOTIDE SEQUENCE</scope>
    <source>
        <strain evidence="5">Modern_marine.mb.64</strain>
    </source>
</reference>
<protein>
    <submittedName>
        <fullName evidence="5">Class I SAM-dependent RNA methyltransferase</fullName>
    </submittedName>
</protein>
<dbReference type="Pfam" id="PF22020">
    <property type="entry name" value="RlmL_1st"/>
    <property type="match status" value="1"/>
</dbReference>
<dbReference type="GO" id="GO:0070043">
    <property type="term" value="F:rRNA (guanine-N7-)-methyltransferase activity"/>
    <property type="evidence" value="ECO:0007669"/>
    <property type="project" value="TreeGrafter"/>
</dbReference>
<dbReference type="Pfam" id="PF01170">
    <property type="entry name" value="UPF0020"/>
    <property type="match status" value="1"/>
</dbReference>
<dbReference type="InterPro" id="IPR002052">
    <property type="entry name" value="DNA_methylase_N6_adenine_CS"/>
</dbReference>
<evidence type="ECO:0000256" key="2">
    <source>
        <dbReference type="ARBA" id="ARBA00022679"/>
    </source>
</evidence>
<feature type="domain" description="THUMP" evidence="4">
    <location>
        <begin position="32"/>
        <end position="143"/>
    </location>
</feature>
<name>A0A948W597_UNCEI</name>